<dbReference type="Proteomes" id="UP000297496">
    <property type="component" value="Unassembled WGS sequence"/>
</dbReference>
<name>A0A4Z1C7Y1_9ACTN</name>
<keyword evidence="1" id="KW-0472">Membrane</keyword>
<keyword evidence="1" id="KW-0812">Transmembrane</keyword>
<keyword evidence="3" id="KW-1185">Reference proteome</keyword>
<accession>A0A4Z1C7Y1</accession>
<feature type="transmembrane region" description="Helical" evidence="1">
    <location>
        <begin position="276"/>
        <end position="303"/>
    </location>
</feature>
<protein>
    <submittedName>
        <fullName evidence="2">Uncharacterized protein</fullName>
    </submittedName>
</protein>
<dbReference type="AlphaFoldDB" id="A0A4Z1C7Y1"/>
<sequence length="358" mass="39011">MRLQDLDDRAEPNGWIDTAVERLQELDADLIKAGWTRDERTGAHWWSLTYRRPEPPGHPQRSTMMRKATMTTHGSRSVLVWTTAISALVTVASVLGLMDEGVYAKETENWASQARGQDIGNLFAVVTLWISGYRHHNGSHRAGLVWLGTLLYLVYAYTVYSMAVHFNQLFLVYVAALGLSAYAVMLTVPGLRADNEEFPQPTARAFAGYTSIAIGVMFGALWLSELIPATLSGDVPQSVEDAGLWVNPIHVIDLAVLLPAFTLAGYLTLRRQPTGAFFVAPLLTFSVLMGASIVAAMVVMAVGGFDNTLPPLVMVSLVVLLSVLAAWRYLAGSYASSATRQGESALEGEDTLQEHPAT</sequence>
<dbReference type="OrthoDB" id="3830178at2"/>
<gene>
    <name evidence="2" type="ORF">EXE59_18550</name>
</gene>
<feature type="transmembrane region" description="Helical" evidence="1">
    <location>
        <begin position="203"/>
        <end position="224"/>
    </location>
</feature>
<evidence type="ECO:0000256" key="1">
    <source>
        <dbReference type="SAM" id="Phobius"/>
    </source>
</evidence>
<feature type="transmembrane region" description="Helical" evidence="1">
    <location>
        <begin position="169"/>
        <end position="191"/>
    </location>
</feature>
<feature type="transmembrane region" description="Helical" evidence="1">
    <location>
        <begin position="244"/>
        <end position="269"/>
    </location>
</feature>
<keyword evidence="1" id="KW-1133">Transmembrane helix</keyword>
<organism evidence="2 3">
    <name type="scientific">Nocardioides eburneiflavus</name>
    <dbReference type="NCBI Taxonomy" id="2518372"/>
    <lineage>
        <taxon>Bacteria</taxon>
        <taxon>Bacillati</taxon>
        <taxon>Actinomycetota</taxon>
        <taxon>Actinomycetes</taxon>
        <taxon>Propionibacteriales</taxon>
        <taxon>Nocardioidaceae</taxon>
        <taxon>Nocardioides</taxon>
    </lineage>
</organism>
<evidence type="ECO:0000313" key="3">
    <source>
        <dbReference type="Proteomes" id="UP000297496"/>
    </source>
</evidence>
<comment type="caution">
    <text evidence="2">The sequence shown here is derived from an EMBL/GenBank/DDBJ whole genome shotgun (WGS) entry which is preliminary data.</text>
</comment>
<dbReference type="RefSeq" id="WP_135840225.1">
    <property type="nucleotide sequence ID" value="NZ_SRRO01000001.1"/>
</dbReference>
<reference evidence="2 3" key="1">
    <citation type="submission" date="2019-04" db="EMBL/GenBank/DDBJ databases">
        <title>Three New Species of Nocardioides, Nocardioides euryhalodurans sp. nov., Nocardioides seonyuensis sp. nov. and Nocardioides eburneoflavus sp. nov. Isolated from Soil.</title>
        <authorList>
            <person name="Roh S.G."/>
            <person name="Lee C."/>
            <person name="Kim M.-K."/>
            <person name="Kim S.B."/>
        </authorList>
    </citation>
    <scope>NUCLEOTIDE SEQUENCE [LARGE SCALE GENOMIC DNA]</scope>
    <source>
        <strain evidence="2 3">MMS17-SY213</strain>
    </source>
</reference>
<feature type="transmembrane region" description="Helical" evidence="1">
    <location>
        <begin position="309"/>
        <end position="330"/>
    </location>
</feature>
<proteinExistence type="predicted"/>
<feature type="transmembrane region" description="Helical" evidence="1">
    <location>
        <begin position="110"/>
        <end position="130"/>
    </location>
</feature>
<evidence type="ECO:0000313" key="2">
    <source>
        <dbReference type="EMBL" id="TGN65732.1"/>
    </source>
</evidence>
<feature type="transmembrane region" description="Helical" evidence="1">
    <location>
        <begin position="78"/>
        <end position="98"/>
    </location>
</feature>
<dbReference type="EMBL" id="SRRO01000001">
    <property type="protein sequence ID" value="TGN65732.1"/>
    <property type="molecule type" value="Genomic_DNA"/>
</dbReference>
<feature type="transmembrane region" description="Helical" evidence="1">
    <location>
        <begin position="142"/>
        <end position="163"/>
    </location>
</feature>